<dbReference type="PROSITE" id="PS50089">
    <property type="entry name" value="ZF_RING_2"/>
    <property type="match status" value="1"/>
</dbReference>
<accession>A0A6A5ZIQ8</accession>
<organism evidence="7 8">
    <name type="scientific">Lophiotrema nucula</name>
    <dbReference type="NCBI Taxonomy" id="690887"/>
    <lineage>
        <taxon>Eukaryota</taxon>
        <taxon>Fungi</taxon>
        <taxon>Dikarya</taxon>
        <taxon>Ascomycota</taxon>
        <taxon>Pezizomycotina</taxon>
        <taxon>Dothideomycetes</taxon>
        <taxon>Pleosporomycetidae</taxon>
        <taxon>Pleosporales</taxon>
        <taxon>Lophiotremataceae</taxon>
        <taxon>Lophiotrema</taxon>
    </lineage>
</organism>
<keyword evidence="5" id="KW-0175">Coiled coil</keyword>
<sequence>MDSRSTPISFEVFETCYLHPTSQRQLPEEPCCPICFENYDDQDHQPTRVLIENCHHVFGLSCLNNMFSRRRDQNAVNRCPLCRTEWFMSEYTPEAQERANMELLRQISPSSIYLPGHANGTMDGTQMTNHFLTFPSLLPHSHRPHHVAPTVPSANLMAVRSQALNQSTSNQQSTSLHNLTTEQRVGLIAAARRRQAGDTRNVPGIIQRLFDIFSEQDADTGRQINTVAQAGNGNQATLSTREHDLDAREDGLNAMEDGLNSRANSINERERALRERERAIQRQHELVNQRAVEVETRDRHLNIREATVFDREVRVQERERLLERREEVLFEEGYNDEQQNYNERAVNRTLRRENRRWYQV</sequence>
<dbReference type="GO" id="GO:0008270">
    <property type="term" value="F:zinc ion binding"/>
    <property type="evidence" value="ECO:0007669"/>
    <property type="project" value="UniProtKB-KW"/>
</dbReference>
<feature type="domain" description="RING-type" evidence="6">
    <location>
        <begin position="32"/>
        <end position="83"/>
    </location>
</feature>
<dbReference type="Proteomes" id="UP000799770">
    <property type="component" value="Unassembled WGS sequence"/>
</dbReference>
<dbReference type="InterPro" id="IPR001841">
    <property type="entry name" value="Znf_RING"/>
</dbReference>
<keyword evidence="8" id="KW-1185">Reference proteome</keyword>
<dbReference type="OrthoDB" id="3692937at2759"/>
<evidence type="ECO:0000256" key="1">
    <source>
        <dbReference type="ARBA" id="ARBA00022723"/>
    </source>
</evidence>
<gene>
    <name evidence="7" type="ORF">BDV96DRAFT_596205</name>
</gene>
<protein>
    <recommendedName>
        <fullName evidence="6">RING-type domain-containing protein</fullName>
    </recommendedName>
</protein>
<keyword evidence="3" id="KW-0862">Zinc</keyword>
<dbReference type="Gene3D" id="3.30.40.10">
    <property type="entry name" value="Zinc/RING finger domain, C3HC4 (zinc finger)"/>
    <property type="match status" value="1"/>
</dbReference>
<keyword evidence="2 4" id="KW-0863">Zinc-finger</keyword>
<evidence type="ECO:0000313" key="7">
    <source>
        <dbReference type="EMBL" id="KAF2119490.1"/>
    </source>
</evidence>
<name>A0A6A5ZIQ8_9PLEO</name>
<dbReference type="CDD" id="cd16448">
    <property type="entry name" value="RING-H2"/>
    <property type="match status" value="1"/>
</dbReference>
<evidence type="ECO:0000256" key="3">
    <source>
        <dbReference type="ARBA" id="ARBA00022833"/>
    </source>
</evidence>
<dbReference type="InterPro" id="IPR013083">
    <property type="entry name" value="Znf_RING/FYVE/PHD"/>
</dbReference>
<dbReference type="AlphaFoldDB" id="A0A6A5ZIQ8"/>
<dbReference type="Pfam" id="PF13445">
    <property type="entry name" value="zf-RING_UBOX"/>
    <property type="match status" value="1"/>
</dbReference>
<reference evidence="7" key="1">
    <citation type="journal article" date="2020" name="Stud. Mycol.">
        <title>101 Dothideomycetes genomes: a test case for predicting lifestyles and emergence of pathogens.</title>
        <authorList>
            <person name="Haridas S."/>
            <person name="Albert R."/>
            <person name="Binder M."/>
            <person name="Bloem J."/>
            <person name="Labutti K."/>
            <person name="Salamov A."/>
            <person name="Andreopoulos B."/>
            <person name="Baker S."/>
            <person name="Barry K."/>
            <person name="Bills G."/>
            <person name="Bluhm B."/>
            <person name="Cannon C."/>
            <person name="Castanera R."/>
            <person name="Culley D."/>
            <person name="Daum C."/>
            <person name="Ezra D."/>
            <person name="Gonzalez J."/>
            <person name="Henrissat B."/>
            <person name="Kuo A."/>
            <person name="Liang C."/>
            <person name="Lipzen A."/>
            <person name="Lutzoni F."/>
            <person name="Magnuson J."/>
            <person name="Mondo S."/>
            <person name="Nolan M."/>
            <person name="Ohm R."/>
            <person name="Pangilinan J."/>
            <person name="Park H.-J."/>
            <person name="Ramirez L."/>
            <person name="Alfaro M."/>
            <person name="Sun H."/>
            <person name="Tritt A."/>
            <person name="Yoshinaga Y."/>
            <person name="Zwiers L.-H."/>
            <person name="Turgeon B."/>
            <person name="Goodwin S."/>
            <person name="Spatafora J."/>
            <person name="Crous P."/>
            <person name="Grigoriev I."/>
        </authorList>
    </citation>
    <scope>NUCLEOTIDE SEQUENCE</scope>
    <source>
        <strain evidence="7">CBS 627.86</strain>
    </source>
</reference>
<feature type="coiled-coil region" evidence="5">
    <location>
        <begin position="262"/>
        <end position="289"/>
    </location>
</feature>
<dbReference type="SMART" id="SM00184">
    <property type="entry name" value="RING"/>
    <property type="match status" value="1"/>
</dbReference>
<evidence type="ECO:0000259" key="6">
    <source>
        <dbReference type="PROSITE" id="PS50089"/>
    </source>
</evidence>
<evidence type="ECO:0000313" key="8">
    <source>
        <dbReference type="Proteomes" id="UP000799770"/>
    </source>
</evidence>
<evidence type="ECO:0000256" key="2">
    <source>
        <dbReference type="ARBA" id="ARBA00022771"/>
    </source>
</evidence>
<evidence type="ECO:0000256" key="5">
    <source>
        <dbReference type="SAM" id="Coils"/>
    </source>
</evidence>
<keyword evidence="1" id="KW-0479">Metal-binding</keyword>
<proteinExistence type="predicted"/>
<dbReference type="InterPro" id="IPR027370">
    <property type="entry name" value="Znf-RING_euk"/>
</dbReference>
<evidence type="ECO:0000256" key="4">
    <source>
        <dbReference type="PROSITE-ProRule" id="PRU00175"/>
    </source>
</evidence>
<dbReference type="SUPFAM" id="SSF57850">
    <property type="entry name" value="RING/U-box"/>
    <property type="match status" value="1"/>
</dbReference>
<dbReference type="EMBL" id="ML977315">
    <property type="protein sequence ID" value="KAF2119490.1"/>
    <property type="molecule type" value="Genomic_DNA"/>
</dbReference>